<evidence type="ECO:0000313" key="4">
    <source>
        <dbReference type="EMBL" id="CAI6093540.1"/>
    </source>
</evidence>
<sequence length="442" mass="50395">MNFTPEVCELRHLTRAIREEKFEIAWILLKQETVHIKLKTMTQYSPIFAAFHVGHTELIDYIIEIQDLDVSMFDENHKTVLHYACEHGFLNLVERFLDQNANPYVIAESERAITPIMSAMECDIPKARFAILDKIFAPRPGFKLECSNQQYGEYMKQIARKCNLDDLELFLRFWRFAPPEHHTDLLYAKVFDMIRPWGGLGKGEIMILIGHFKPTAITEFWPETRNSLRKAMLCAIQKDEVYLMESLLHFYGLVVKSQGPGDSLKGASEGRVTQPELPVPHSSGMLKLLLCHGFDVNYVGYSRDGHTALQRAIEQVQHYDTGIEVIKDLLPMVDNIDAVNFKGRTALHQCVNMCAPQRKTVLDKVLEIANILIDNEANLLARDDDGNTPLHLAVLSRLLDPFVELFLRRGASLDAINHEGQTPQSVKAMDHAKTIHNLHGDI</sequence>
<proteinExistence type="predicted"/>
<feature type="repeat" description="ANK" evidence="3">
    <location>
        <begin position="385"/>
        <end position="418"/>
    </location>
</feature>
<name>A0AA35Q6R1_9HYPO</name>
<dbReference type="InterPro" id="IPR002110">
    <property type="entry name" value="Ankyrin_rpt"/>
</dbReference>
<dbReference type="InterPro" id="IPR036770">
    <property type="entry name" value="Ankyrin_rpt-contain_sf"/>
</dbReference>
<gene>
    <name evidence="4" type="ORF">CCHLO57077_00000638</name>
</gene>
<comment type="caution">
    <text evidence="4">The sequence shown here is derived from an EMBL/GenBank/DDBJ whole genome shotgun (WGS) entry which is preliminary data.</text>
</comment>
<accession>A0AA35Q6R1</accession>
<dbReference type="SMART" id="SM00248">
    <property type="entry name" value="ANK"/>
    <property type="match status" value="5"/>
</dbReference>
<dbReference type="PANTHER" id="PTHR24198">
    <property type="entry name" value="ANKYRIN REPEAT AND PROTEIN KINASE DOMAIN-CONTAINING PROTEIN"/>
    <property type="match status" value="1"/>
</dbReference>
<keyword evidence="5" id="KW-1185">Reference proteome</keyword>
<reference evidence="4" key="1">
    <citation type="submission" date="2023-01" db="EMBL/GenBank/DDBJ databases">
        <authorList>
            <person name="Piombo E."/>
        </authorList>
    </citation>
    <scope>NUCLEOTIDE SEQUENCE</scope>
</reference>
<dbReference type="PROSITE" id="PS50088">
    <property type="entry name" value="ANK_REPEAT"/>
    <property type="match status" value="1"/>
</dbReference>
<evidence type="ECO:0000313" key="5">
    <source>
        <dbReference type="Proteomes" id="UP001160390"/>
    </source>
</evidence>
<dbReference type="Pfam" id="PF12796">
    <property type="entry name" value="Ank_2"/>
    <property type="match status" value="1"/>
</dbReference>
<evidence type="ECO:0000256" key="1">
    <source>
        <dbReference type="ARBA" id="ARBA00022737"/>
    </source>
</evidence>
<organism evidence="4 5">
    <name type="scientific">Clonostachys chloroleuca</name>
    <dbReference type="NCBI Taxonomy" id="1926264"/>
    <lineage>
        <taxon>Eukaryota</taxon>
        <taxon>Fungi</taxon>
        <taxon>Dikarya</taxon>
        <taxon>Ascomycota</taxon>
        <taxon>Pezizomycotina</taxon>
        <taxon>Sordariomycetes</taxon>
        <taxon>Hypocreomycetidae</taxon>
        <taxon>Hypocreales</taxon>
        <taxon>Bionectriaceae</taxon>
        <taxon>Clonostachys</taxon>
    </lineage>
</organism>
<keyword evidence="1" id="KW-0677">Repeat</keyword>
<dbReference type="PROSITE" id="PS50297">
    <property type="entry name" value="ANK_REP_REGION"/>
    <property type="match status" value="1"/>
</dbReference>
<dbReference type="EMBL" id="CABFNP030001245">
    <property type="protein sequence ID" value="CAI6093540.1"/>
    <property type="molecule type" value="Genomic_DNA"/>
</dbReference>
<dbReference type="PANTHER" id="PTHR24198:SF165">
    <property type="entry name" value="ANKYRIN REPEAT-CONTAINING PROTEIN-RELATED"/>
    <property type="match status" value="1"/>
</dbReference>
<protein>
    <submittedName>
        <fullName evidence="4">Uncharacterized protein</fullName>
    </submittedName>
</protein>
<dbReference type="Pfam" id="PF00023">
    <property type="entry name" value="Ank"/>
    <property type="match status" value="1"/>
</dbReference>
<keyword evidence="2 3" id="KW-0040">ANK repeat</keyword>
<dbReference type="Gene3D" id="1.25.40.20">
    <property type="entry name" value="Ankyrin repeat-containing domain"/>
    <property type="match status" value="3"/>
</dbReference>
<dbReference type="AlphaFoldDB" id="A0AA35Q6R1"/>
<dbReference type="SUPFAM" id="SSF48403">
    <property type="entry name" value="Ankyrin repeat"/>
    <property type="match status" value="1"/>
</dbReference>
<dbReference type="Proteomes" id="UP001160390">
    <property type="component" value="Unassembled WGS sequence"/>
</dbReference>
<evidence type="ECO:0000256" key="3">
    <source>
        <dbReference type="PROSITE-ProRule" id="PRU00023"/>
    </source>
</evidence>
<evidence type="ECO:0000256" key="2">
    <source>
        <dbReference type="ARBA" id="ARBA00023043"/>
    </source>
</evidence>